<evidence type="ECO:0000313" key="2">
    <source>
        <dbReference type="Proteomes" id="UP001165960"/>
    </source>
</evidence>
<name>A0ACC2U707_9FUNG</name>
<protein>
    <submittedName>
        <fullName evidence="1">NADH-cytochrome b5 reductase</fullName>
        <ecNumber evidence="1">1.6.2.2</ecNumber>
    </submittedName>
</protein>
<organism evidence="1 2">
    <name type="scientific">Entomophthora muscae</name>
    <dbReference type="NCBI Taxonomy" id="34485"/>
    <lineage>
        <taxon>Eukaryota</taxon>
        <taxon>Fungi</taxon>
        <taxon>Fungi incertae sedis</taxon>
        <taxon>Zoopagomycota</taxon>
        <taxon>Entomophthoromycotina</taxon>
        <taxon>Entomophthoromycetes</taxon>
        <taxon>Entomophthorales</taxon>
        <taxon>Entomophthoraceae</taxon>
        <taxon>Entomophthora</taxon>
    </lineage>
</organism>
<dbReference type="EC" id="1.6.2.2" evidence="1"/>
<proteinExistence type="predicted"/>
<gene>
    <name evidence="1" type="primary">MCR1_1</name>
    <name evidence="1" type="ORF">DSO57_1004362</name>
</gene>
<dbReference type="Proteomes" id="UP001165960">
    <property type="component" value="Unassembled WGS sequence"/>
</dbReference>
<dbReference type="EMBL" id="QTSX02001431">
    <property type="protein sequence ID" value="KAJ9082441.1"/>
    <property type="molecule type" value="Genomic_DNA"/>
</dbReference>
<accession>A0ACC2U707</accession>
<keyword evidence="2" id="KW-1185">Reference proteome</keyword>
<comment type="caution">
    <text evidence="1">The sequence shown here is derived from an EMBL/GenBank/DDBJ whole genome shotgun (WGS) entry which is preliminary data.</text>
</comment>
<sequence length="329" mass="36673">MSSVLKAAFGISRRFQATSSVSSIRNLSSGSRTKSHFNKLLFIGTPVGVAAGFYLFSQDSPAPVAIEDQPKRVFPINAQEFTSFKIKEITDLTHDTKLYRFEIPDSQALLLPVTSCIVTRTPPREGEKAIIRPYTPVSDERALGYFDLIVKHYPNGAMTSYLNKLKPGDFLDAKGPFLKYLYKANTLDEIGLIAGGSGITPMLQLARKILNNPKDNTKISLIFANRTESDIMLKEELDNYVKAYPDRFKVHYVLDNPPPSWNGGKGHITKDLLKKYLPSTASKDVMVFVCGPMPMVEKISGKKRSAQDQGEVGGFLKELGYDKENVYKF</sequence>
<reference evidence="1" key="1">
    <citation type="submission" date="2022-04" db="EMBL/GenBank/DDBJ databases">
        <title>Genome of the entomopathogenic fungus Entomophthora muscae.</title>
        <authorList>
            <person name="Elya C."/>
            <person name="Lovett B.R."/>
            <person name="Lee E."/>
            <person name="Macias A.M."/>
            <person name="Hajek A.E."/>
            <person name="De Bivort B.L."/>
            <person name="Kasson M.T."/>
            <person name="De Fine Licht H.H."/>
            <person name="Stajich J.E."/>
        </authorList>
    </citation>
    <scope>NUCLEOTIDE SEQUENCE</scope>
    <source>
        <strain evidence="1">Berkeley</strain>
    </source>
</reference>
<keyword evidence="1" id="KW-0560">Oxidoreductase</keyword>
<evidence type="ECO:0000313" key="1">
    <source>
        <dbReference type="EMBL" id="KAJ9082441.1"/>
    </source>
</evidence>